<reference evidence="9" key="1">
    <citation type="submission" date="2018-11" db="EMBL/GenBank/DDBJ databases">
        <title>Venom-gland transcriptomics and venom proteomics of the Florida green centipede (Hemiscolopendra marginata) reveal sex-based variation in a centipede venom.</title>
        <authorList>
            <person name="Nystrom G.S."/>
            <person name="Ward M.J."/>
            <person name="Ellsworth S.A."/>
            <person name="Rokyta D.R."/>
        </authorList>
    </citation>
    <scope>NUCLEOTIDE SEQUENCE</scope>
    <source>
        <tissue evidence="9">Venom gland</tissue>
    </source>
</reference>
<dbReference type="GO" id="GO:0042407">
    <property type="term" value="P:cristae formation"/>
    <property type="evidence" value="ECO:0007669"/>
    <property type="project" value="TreeGrafter"/>
</dbReference>
<evidence type="ECO:0000256" key="8">
    <source>
        <dbReference type="SAM" id="Coils"/>
    </source>
</evidence>
<dbReference type="GO" id="GO:0061617">
    <property type="term" value="C:MICOS complex"/>
    <property type="evidence" value="ECO:0007669"/>
    <property type="project" value="TreeGrafter"/>
</dbReference>
<evidence type="ECO:0000256" key="1">
    <source>
        <dbReference type="ARBA" id="ARBA00010877"/>
    </source>
</evidence>
<comment type="subcellular location">
    <subcellularLocation>
        <location evidence="7">Mitochondrion inner membrane</location>
        <topology evidence="7">Single-pass membrane protein</topology>
    </subcellularLocation>
</comment>
<keyword evidence="3 7" id="KW-0999">Mitochondrion inner membrane</keyword>
<sequence>MQFYSELVERSLDEKEKKEALGIQMNSASMRKRETMKNADLKTAKAKEQIEKLKSAVTAGRTSKLTARNPALTAAEEALKDATYHIHSAEALTSSALSDCEIMVEYCDMVEHARQEYQKELASLMPEVKIGEKGKSLSQDELNNLISHAHRKIEQLQKQLVKQQISEKQRFQQALEKQQQEHSRILDKRISLETEKQSKESDLQFQKKLSEMTEEFEQELRIQLRRQAAAHSDHLQDVIKLQQTQFQQEFQEQLKDKLKKARREFEANLAVSFAKLQGIEQGMKARAELNKSAKLSQELWLTSQSLKSAVTGSTAHHWTQQLRPLQPEVDKLLKTSDESRPIISVILSSIPEEAKKRGVYPEAALKERFMHVHRVCRRVALIDEKGGSLIRFGLSYLQSFLIIDAYSDMSAEDLATKPIDPAKLTAFDILYRAKGCIDRNDLEQALRYMNLLQGAPRVVADDWLKEVRLTLEIQQAANTLVALSTTLGVQAYV</sequence>
<evidence type="ECO:0000256" key="3">
    <source>
        <dbReference type="ARBA" id="ARBA00022792"/>
    </source>
</evidence>
<name>A0A646QCY8_9MYRI</name>
<keyword evidence="2 7" id="KW-0812">Transmembrane</keyword>
<evidence type="ECO:0000313" key="9">
    <source>
        <dbReference type="EMBL" id="MUP40513.1"/>
    </source>
</evidence>
<evidence type="ECO:0000256" key="4">
    <source>
        <dbReference type="ARBA" id="ARBA00022989"/>
    </source>
</evidence>
<dbReference type="PANTHER" id="PTHR15415">
    <property type="entry name" value="MITOFILIN"/>
    <property type="match status" value="1"/>
</dbReference>
<feature type="coiled-coil region" evidence="8">
    <location>
        <begin position="139"/>
        <end position="195"/>
    </location>
</feature>
<dbReference type="EMBL" id="GHBY01000336">
    <property type="protein sequence ID" value="MUP40513.1"/>
    <property type="molecule type" value="Transcribed_RNA"/>
</dbReference>
<keyword evidence="6" id="KW-0472">Membrane</keyword>
<evidence type="ECO:0000256" key="2">
    <source>
        <dbReference type="ARBA" id="ARBA00022692"/>
    </source>
</evidence>
<organism evidence="9">
    <name type="scientific">Hemiscolopendra marginata</name>
    <dbReference type="NCBI Taxonomy" id="943146"/>
    <lineage>
        <taxon>Eukaryota</taxon>
        <taxon>Metazoa</taxon>
        <taxon>Ecdysozoa</taxon>
        <taxon>Arthropoda</taxon>
        <taxon>Myriapoda</taxon>
        <taxon>Chilopoda</taxon>
        <taxon>Pleurostigmophora</taxon>
        <taxon>Scolopendromorpha</taxon>
        <taxon>Scolopendridae</taxon>
        <taxon>Hemiscolopendra</taxon>
    </lineage>
</organism>
<comment type="function">
    <text evidence="7">Component of the MICOS complex, a large protein complex of the mitochondrial inner membrane that plays crucial roles in the maintenance of crista junctions, inner membrane architecture, and formation of contact sites to the outer membrane.</text>
</comment>
<protein>
    <recommendedName>
        <fullName evidence="7">MICOS complex subunit MIC60</fullName>
    </recommendedName>
    <alternativeName>
        <fullName evidence="7">Mitofilin</fullName>
    </alternativeName>
</protein>
<dbReference type="PANTHER" id="PTHR15415:SF7">
    <property type="entry name" value="MICOS COMPLEX SUBUNIT MIC60"/>
    <property type="match status" value="1"/>
</dbReference>
<evidence type="ECO:0000256" key="7">
    <source>
        <dbReference type="RuleBase" id="RU363000"/>
    </source>
</evidence>
<evidence type="ECO:0000256" key="5">
    <source>
        <dbReference type="ARBA" id="ARBA00023128"/>
    </source>
</evidence>
<comment type="subunit">
    <text evidence="7">Component of the mitochondrial contact site and cristae organizing system (MICOS) complex.</text>
</comment>
<evidence type="ECO:0000256" key="6">
    <source>
        <dbReference type="ARBA" id="ARBA00023136"/>
    </source>
</evidence>
<dbReference type="Pfam" id="PF09731">
    <property type="entry name" value="Mitofilin"/>
    <property type="match status" value="1"/>
</dbReference>
<comment type="similarity">
    <text evidence="1 7">Belongs to the MICOS complex subunit Mic60 family.</text>
</comment>
<keyword evidence="8" id="KW-0175">Coiled coil</keyword>
<dbReference type="InterPro" id="IPR019133">
    <property type="entry name" value="MIC60"/>
</dbReference>
<dbReference type="AlphaFoldDB" id="A0A646QCY8"/>
<accession>A0A646QCY8</accession>
<keyword evidence="5 7" id="KW-0496">Mitochondrion</keyword>
<proteinExistence type="inferred from homology"/>
<keyword evidence="4" id="KW-1133">Transmembrane helix</keyword>